<keyword evidence="3" id="KW-0675">Receptor</keyword>
<sequence length="182" mass="20395">MCRGLLNLSQNEFACKIPETFIDLKNLEFLDLSFNCFGNFGVPLLLGEFHKMKEVHLSGNSLFGQIPEIWEKLSGVEKIEFFKMGLVGEIPPSMGVYLKNQSYLRLDNNNLEGLIPEKFKFLLKTANEINLENNNLSGRITYTCGGRVGRKMLKLGGNMGLYLKINDSCCCCENGGTDDYGS</sequence>
<organism evidence="4 5">
    <name type="scientific">Vicia faba</name>
    <name type="common">Broad bean</name>
    <name type="synonym">Faba vulgaris</name>
    <dbReference type="NCBI Taxonomy" id="3906"/>
    <lineage>
        <taxon>Eukaryota</taxon>
        <taxon>Viridiplantae</taxon>
        <taxon>Streptophyta</taxon>
        <taxon>Embryophyta</taxon>
        <taxon>Tracheophyta</taxon>
        <taxon>Spermatophyta</taxon>
        <taxon>Magnoliopsida</taxon>
        <taxon>eudicotyledons</taxon>
        <taxon>Gunneridae</taxon>
        <taxon>Pentapetalae</taxon>
        <taxon>rosids</taxon>
        <taxon>fabids</taxon>
        <taxon>Fabales</taxon>
        <taxon>Fabaceae</taxon>
        <taxon>Papilionoideae</taxon>
        <taxon>50 kb inversion clade</taxon>
        <taxon>NPAAA clade</taxon>
        <taxon>Hologalegina</taxon>
        <taxon>IRL clade</taxon>
        <taxon>Fabeae</taxon>
        <taxon>Vicia</taxon>
    </lineage>
</organism>
<gene>
    <name evidence="4" type="ORF">VFH_V137720</name>
</gene>
<accession>A0AAV1AXL1</accession>
<keyword evidence="2" id="KW-0732">Signal</keyword>
<name>A0AAV1AXL1_VICFA</name>
<dbReference type="PANTHER" id="PTHR48053:SF44">
    <property type="entry name" value="LEUCINE-RICH REPEAT DOMAIN, L DOMAIN-CONTAINING PROTEIN-RELATED"/>
    <property type="match status" value="1"/>
</dbReference>
<evidence type="ECO:0000256" key="2">
    <source>
        <dbReference type="ARBA" id="ARBA00022729"/>
    </source>
</evidence>
<proteinExistence type="predicted"/>
<dbReference type="AlphaFoldDB" id="A0AAV1AXL1"/>
<dbReference type="GO" id="GO:0016020">
    <property type="term" value="C:membrane"/>
    <property type="evidence" value="ECO:0007669"/>
    <property type="project" value="UniProtKB-SubCell"/>
</dbReference>
<dbReference type="Proteomes" id="UP001157006">
    <property type="component" value="Chromosome 5"/>
</dbReference>
<evidence type="ECO:0000256" key="1">
    <source>
        <dbReference type="ARBA" id="ARBA00004479"/>
    </source>
</evidence>
<dbReference type="EMBL" id="OX451740">
    <property type="protein sequence ID" value="CAI8614603.1"/>
    <property type="molecule type" value="Genomic_DNA"/>
</dbReference>
<evidence type="ECO:0000256" key="3">
    <source>
        <dbReference type="ARBA" id="ARBA00023170"/>
    </source>
</evidence>
<protein>
    <submittedName>
        <fullName evidence="4">Uncharacterized protein</fullName>
    </submittedName>
</protein>
<dbReference type="SUPFAM" id="SSF52058">
    <property type="entry name" value="L domain-like"/>
    <property type="match status" value="1"/>
</dbReference>
<keyword evidence="5" id="KW-1185">Reference proteome</keyword>
<reference evidence="4 5" key="1">
    <citation type="submission" date="2023-01" db="EMBL/GenBank/DDBJ databases">
        <authorList>
            <person name="Kreplak J."/>
        </authorList>
    </citation>
    <scope>NUCLEOTIDE SEQUENCE [LARGE SCALE GENOMIC DNA]</scope>
</reference>
<dbReference type="Gene3D" id="3.80.10.10">
    <property type="entry name" value="Ribonuclease Inhibitor"/>
    <property type="match status" value="1"/>
</dbReference>
<dbReference type="InterPro" id="IPR051716">
    <property type="entry name" value="Plant_RL_S/T_kinase"/>
</dbReference>
<evidence type="ECO:0000313" key="4">
    <source>
        <dbReference type="EMBL" id="CAI8614603.1"/>
    </source>
</evidence>
<dbReference type="Pfam" id="PF00560">
    <property type="entry name" value="LRR_1"/>
    <property type="match status" value="3"/>
</dbReference>
<dbReference type="PANTHER" id="PTHR48053">
    <property type="entry name" value="LEUCINE RICH REPEAT FAMILY PROTEIN, EXPRESSED"/>
    <property type="match status" value="1"/>
</dbReference>
<dbReference type="InterPro" id="IPR001611">
    <property type="entry name" value="Leu-rich_rpt"/>
</dbReference>
<comment type="subcellular location">
    <subcellularLocation>
        <location evidence="1">Membrane</location>
        <topology evidence="1">Single-pass type I membrane protein</topology>
    </subcellularLocation>
</comment>
<evidence type="ECO:0000313" key="5">
    <source>
        <dbReference type="Proteomes" id="UP001157006"/>
    </source>
</evidence>
<dbReference type="InterPro" id="IPR032675">
    <property type="entry name" value="LRR_dom_sf"/>
</dbReference>